<evidence type="ECO:0000313" key="2">
    <source>
        <dbReference type="EMBL" id="RUO28112.1"/>
    </source>
</evidence>
<evidence type="ECO:0000313" key="3">
    <source>
        <dbReference type="Proteomes" id="UP000287410"/>
    </source>
</evidence>
<keyword evidence="1" id="KW-0812">Transmembrane</keyword>
<protein>
    <submittedName>
        <fullName evidence="2">Uncharacterized protein</fullName>
    </submittedName>
</protein>
<comment type="caution">
    <text evidence="2">The sequence shown here is derived from an EMBL/GenBank/DDBJ whole genome shotgun (WGS) entry which is preliminary data.</text>
</comment>
<reference evidence="2 3" key="1">
    <citation type="journal article" date="2018" name="Front. Microbiol.">
        <title>Genome-Based Analysis Reveals the Taxonomy and Diversity of the Family Idiomarinaceae.</title>
        <authorList>
            <person name="Liu Y."/>
            <person name="Lai Q."/>
            <person name="Shao Z."/>
        </authorList>
    </citation>
    <scope>NUCLEOTIDE SEQUENCE [LARGE SCALE GENOMIC DNA]</scope>
    <source>
        <strain evidence="2 3">GBSy1</strain>
    </source>
</reference>
<dbReference type="EMBL" id="PIPN01000006">
    <property type="protein sequence ID" value="RUO28112.1"/>
    <property type="molecule type" value="Genomic_DNA"/>
</dbReference>
<feature type="transmembrane region" description="Helical" evidence="1">
    <location>
        <begin position="20"/>
        <end position="39"/>
    </location>
</feature>
<proteinExistence type="predicted"/>
<accession>A0ABY0BV05</accession>
<keyword evidence="3" id="KW-1185">Reference proteome</keyword>
<sequence length="106" mass="12570">MMMNKLIWPDKWISVKARMIFIAAIFILWVFISYLKYFVFHVDGVLQVVSFYAWLIIWTYLFDKDIPTGTGSMTFDDEDEAGQIVRTLFSLMALVVFFLVQFFGDW</sequence>
<dbReference type="RefSeq" id="WP_126790119.1">
    <property type="nucleotide sequence ID" value="NZ_PIPN01000006.1"/>
</dbReference>
<organism evidence="2 3">
    <name type="scientific">Aliidiomarina sedimenti</name>
    <dbReference type="NCBI Taxonomy" id="1933879"/>
    <lineage>
        <taxon>Bacteria</taxon>
        <taxon>Pseudomonadati</taxon>
        <taxon>Pseudomonadota</taxon>
        <taxon>Gammaproteobacteria</taxon>
        <taxon>Alteromonadales</taxon>
        <taxon>Idiomarinaceae</taxon>
        <taxon>Aliidiomarina</taxon>
    </lineage>
</organism>
<keyword evidence="1" id="KW-1133">Transmembrane helix</keyword>
<feature type="transmembrane region" description="Helical" evidence="1">
    <location>
        <begin position="84"/>
        <end position="104"/>
    </location>
</feature>
<evidence type="ECO:0000256" key="1">
    <source>
        <dbReference type="SAM" id="Phobius"/>
    </source>
</evidence>
<feature type="transmembrane region" description="Helical" evidence="1">
    <location>
        <begin position="45"/>
        <end position="63"/>
    </location>
</feature>
<gene>
    <name evidence="2" type="ORF">CWE12_12895</name>
</gene>
<name>A0ABY0BV05_9GAMM</name>
<dbReference type="Proteomes" id="UP000287410">
    <property type="component" value="Unassembled WGS sequence"/>
</dbReference>
<keyword evidence="1" id="KW-0472">Membrane</keyword>